<keyword evidence="3 5" id="KW-1133">Transmembrane helix</keyword>
<evidence type="ECO:0000256" key="3">
    <source>
        <dbReference type="ARBA" id="ARBA00022989"/>
    </source>
</evidence>
<keyword evidence="4 5" id="KW-0472">Membrane</keyword>
<evidence type="ECO:0000256" key="1">
    <source>
        <dbReference type="ARBA" id="ARBA00004141"/>
    </source>
</evidence>
<comment type="subcellular location">
    <subcellularLocation>
        <location evidence="1">Membrane</location>
        <topology evidence="1">Multi-pass membrane protein</topology>
    </subcellularLocation>
</comment>
<evidence type="ECO:0000313" key="6">
    <source>
        <dbReference type="EMBL" id="WAH41712.1"/>
    </source>
</evidence>
<feature type="transmembrane region" description="Helical" evidence="5">
    <location>
        <begin position="199"/>
        <end position="220"/>
    </location>
</feature>
<feature type="transmembrane region" description="Helical" evidence="5">
    <location>
        <begin position="123"/>
        <end position="148"/>
    </location>
</feature>
<evidence type="ECO:0000313" key="7">
    <source>
        <dbReference type="Proteomes" id="UP001164761"/>
    </source>
</evidence>
<keyword evidence="2 5" id="KW-0812">Transmembrane</keyword>
<protein>
    <submittedName>
        <fullName evidence="6">ZIP family metal transporter</fullName>
    </submittedName>
</protein>
<dbReference type="PANTHER" id="PTHR11040:SF44">
    <property type="entry name" value="PROTEIN ZNTC-RELATED"/>
    <property type="match status" value="1"/>
</dbReference>
<keyword evidence="7" id="KW-1185">Reference proteome</keyword>
<feature type="transmembrane region" description="Helical" evidence="5">
    <location>
        <begin position="168"/>
        <end position="187"/>
    </location>
</feature>
<organism evidence="6 7">
    <name type="scientific">Alicyclobacillus fastidiosus</name>
    <dbReference type="NCBI Taxonomy" id="392011"/>
    <lineage>
        <taxon>Bacteria</taxon>
        <taxon>Bacillati</taxon>
        <taxon>Bacillota</taxon>
        <taxon>Bacilli</taxon>
        <taxon>Bacillales</taxon>
        <taxon>Alicyclobacillaceae</taxon>
        <taxon>Alicyclobacillus</taxon>
    </lineage>
</organism>
<feature type="transmembrane region" description="Helical" evidence="5">
    <location>
        <begin position="32"/>
        <end position="49"/>
    </location>
</feature>
<accession>A0ABY6ZFU4</accession>
<dbReference type="RefSeq" id="WP_268005620.1">
    <property type="nucleotide sequence ID" value="NZ_BSUT01000001.1"/>
</dbReference>
<proteinExistence type="predicted"/>
<dbReference type="Pfam" id="PF02535">
    <property type="entry name" value="Zip"/>
    <property type="match status" value="1"/>
</dbReference>
<dbReference type="EMBL" id="CP104067">
    <property type="protein sequence ID" value="WAH41712.1"/>
    <property type="molecule type" value="Genomic_DNA"/>
</dbReference>
<dbReference type="Proteomes" id="UP001164761">
    <property type="component" value="Chromosome"/>
</dbReference>
<evidence type="ECO:0000256" key="5">
    <source>
        <dbReference type="SAM" id="Phobius"/>
    </source>
</evidence>
<sequence>MWFALILCTIAAFADVIGGAVTVVKRLSPEQTMMVTGLGAGFLLGATVLDRLPDSLSELPTAAPLYIVIGYLVLLILERYSLRPAQSHFASHGVTHHHPALLSSKAAFVSFVGLLLHTFMDGVIIAGAFTMSRATGVLIFVAITMHKIPEGFSMATITLASGTSRTKALLTSAGLAVSTLIGAVITLEVGNIDAGVVKILMALATGTFLYVSMTDLMPVVKGQNKGTVFATVIGVGVFYVSLLLIKHVGLS</sequence>
<evidence type="ECO:0000256" key="2">
    <source>
        <dbReference type="ARBA" id="ARBA00022692"/>
    </source>
</evidence>
<feature type="transmembrane region" description="Helical" evidence="5">
    <location>
        <begin position="61"/>
        <end position="77"/>
    </location>
</feature>
<feature type="transmembrane region" description="Helical" evidence="5">
    <location>
        <begin position="226"/>
        <end position="245"/>
    </location>
</feature>
<gene>
    <name evidence="6" type="ORF">NZD89_26465</name>
</gene>
<name>A0ABY6ZFU4_9BACL</name>
<evidence type="ECO:0000256" key="4">
    <source>
        <dbReference type="ARBA" id="ARBA00023136"/>
    </source>
</evidence>
<dbReference type="InterPro" id="IPR003689">
    <property type="entry name" value="ZIP"/>
</dbReference>
<reference evidence="6" key="1">
    <citation type="submission" date="2022-08" db="EMBL/GenBank/DDBJ databases">
        <title>Alicyclobacillus fastidiosus DSM 17978, complete genome.</title>
        <authorList>
            <person name="Wang Q."/>
            <person name="Cai R."/>
            <person name="Wang Z."/>
        </authorList>
    </citation>
    <scope>NUCLEOTIDE SEQUENCE</scope>
    <source>
        <strain evidence="6">DSM 17978</strain>
    </source>
</reference>
<dbReference type="PANTHER" id="PTHR11040">
    <property type="entry name" value="ZINC/IRON TRANSPORTER"/>
    <property type="match status" value="1"/>
</dbReference>